<evidence type="ECO:0000313" key="8">
    <source>
        <dbReference type="Proteomes" id="UP000467841"/>
    </source>
</evidence>
<accession>A0A6D2KRL9</accession>
<dbReference type="InterPro" id="IPR041677">
    <property type="entry name" value="DNA2/NAM7_AAA_11"/>
</dbReference>
<reference evidence="7" key="1">
    <citation type="submission" date="2020-01" db="EMBL/GenBank/DDBJ databases">
        <authorList>
            <person name="Mishra B."/>
        </authorList>
    </citation>
    <scope>NUCLEOTIDE SEQUENCE [LARGE SCALE GENOMIC DNA]</scope>
</reference>
<dbReference type="FunFam" id="3.40.50.300:FF:005417">
    <property type="entry name" value="P-loop nucleoside triphosphate hydrolase superfamily protein"/>
    <property type="match status" value="1"/>
</dbReference>
<dbReference type="OrthoDB" id="3156807at2759"/>
<dbReference type="GO" id="GO:0016787">
    <property type="term" value="F:hydrolase activity"/>
    <property type="evidence" value="ECO:0007669"/>
    <property type="project" value="UniProtKB-KW"/>
</dbReference>
<dbReference type="GO" id="GO:0005694">
    <property type="term" value="C:chromosome"/>
    <property type="evidence" value="ECO:0007669"/>
    <property type="project" value="UniProtKB-ARBA"/>
</dbReference>
<feature type="domain" description="DNA2/NAM7 helicase helicase" evidence="5">
    <location>
        <begin position="237"/>
        <end position="421"/>
    </location>
</feature>
<dbReference type="Proteomes" id="UP000467841">
    <property type="component" value="Unassembled WGS sequence"/>
</dbReference>
<feature type="domain" description="DNA2/NAM7 helicase helicase" evidence="5">
    <location>
        <begin position="528"/>
        <end position="602"/>
    </location>
</feature>
<evidence type="ECO:0008006" key="9">
    <source>
        <dbReference type="Google" id="ProtNLM"/>
    </source>
</evidence>
<keyword evidence="2" id="KW-0378">Hydrolase</keyword>
<dbReference type="GO" id="GO:0005524">
    <property type="term" value="F:ATP binding"/>
    <property type="evidence" value="ECO:0007669"/>
    <property type="project" value="UniProtKB-KW"/>
</dbReference>
<keyword evidence="3" id="KW-0347">Helicase</keyword>
<dbReference type="PANTHER" id="PTHR10887">
    <property type="entry name" value="DNA2/NAM7 HELICASE FAMILY"/>
    <property type="match status" value="1"/>
</dbReference>
<keyword evidence="4" id="KW-0067">ATP-binding</keyword>
<dbReference type="InterPro" id="IPR027417">
    <property type="entry name" value="P-loop_NTPase"/>
</dbReference>
<evidence type="ECO:0000256" key="3">
    <source>
        <dbReference type="ARBA" id="ARBA00022806"/>
    </source>
</evidence>
<dbReference type="InterPro" id="IPR041679">
    <property type="entry name" value="DNA2/NAM7-like_C"/>
</dbReference>
<dbReference type="GO" id="GO:0004386">
    <property type="term" value="F:helicase activity"/>
    <property type="evidence" value="ECO:0007669"/>
    <property type="project" value="UniProtKB-KW"/>
</dbReference>
<evidence type="ECO:0000259" key="6">
    <source>
        <dbReference type="Pfam" id="PF13087"/>
    </source>
</evidence>
<dbReference type="PANTHER" id="PTHR10887:SF468">
    <property type="entry name" value="P-LOOP CONTAINING NUCLEOSIDE TRIPHOSPHATE HYDROLASES SUPERFAMILY PROTEIN"/>
    <property type="match status" value="1"/>
</dbReference>
<keyword evidence="8" id="KW-1185">Reference proteome</keyword>
<organism evidence="7 8">
    <name type="scientific">Microthlaspi erraticum</name>
    <dbReference type="NCBI Taxonomy" id="1685480"/>
    <lineage>
        <taxon>Eukaryota</taxon>
        <taxon>Viridiplantae</taxon>
        <taxon>Streptophyta</taxon>
        <taxon>Embryophyta</taxon>
        <taxon>Tracheophyta</taxon>
        <taxon>Spermatophyta</taxon>
        <taxon>Magnoliopsida</taxon>
        <taxon>eudicotyledons</taxon>
        <taxon>Gunneridae</taxon>
        <taxon>Pentapetalae</taxon>
        <taxon>rosids</taxon>
        <taxon>malvids</taxon>
        <taxon>Brassicales</taxon>
        <taxon>Brassicaceae</taxon>
        <taxon>Coluteocarpeae</taxon>
        <taxon>Microthlaspi</taxon>
    </lineage>
</organism>
<gene>
    <name evidence="7" type="ORF">MERR_LOCUS43035</name>
</gene>
<evidence type="ECO:0000256" key="4">
    <source>
        <dbReference type="ARBA" id="ARBA00022840"/>
    </source>
</evidence>
<evidence type="ECO:0000313" key="7">
    <source>
        <dbReference type="EMBL" id="CAA7055799.1"/>
    </source>
</evidence>
<dbReference type="InterPro" id="IPR045055">
    <property type="entry name" value="DNA2/NAM7-like"/>
</dbReference>
<feature type="domain" description="DNA2/NAM7 helicase-like C-terminal" evidence="6">
    <location>
        <begin position="611"/>
        <end position="808"/>
    </location>
</feature>
<dbReference type="EMBL" id="CACVBM020001607">
    <property type="protein sequence ID" value="CAA7055799.1"/>
    <property type="molecule type" value="Genomic_DNA"/>
</dbReference>
<dbReference type="Pfam" id="PF13086">
    <property type="entry name" value="AAA_11"/>
    <property type="match status" value="2"/>
</dbReference>
<dbReference type="SUPFAM" id="SSF52540">
    <property type="entry name" value="P-loop containing nucleoside triphosphate hydrolases"/>
    <property type="match status" value="1"/>
</dbReference>
<evidence type="ECO:0000256" key="2">
    <source>
        <dbReference type="ARBA" id="ARBA00022801"/>
    </source>
</evidence>
<dbReference type="Gene3D" id="3.40.50.300">
    <property type="entry name" value="P-loop containing nucleotide triphosphate hydrolases"/>
    <property type="match status" value="2"/>
</dbReference>
<dbReference type="InterPro" id="IPR047187">
    <property type="entry name" value="SF1_C_Upf1"/>
</dbReference>
<dbReference type="Pfam" id="PF13087">
    <property type="entry name" value="AAA_12"/>
    <property type="match status" value="1"/>
</dbReference>
<protein>
    <recommendedName>
        <fullName evidence="9">Helicase ATP-binding domain-containing protein</fullName>
    </recommendedName>
</protein>
<comment type="caution">
    <text evidence="7">The sequence shown here is derived from an EMBL/GenBank/DDBJ whole genome shotgun (WGS) entry which is preliminary data.</text>
</comment>
<proteinExistence type="predicted"/>
<sequence>MNSLIDRRRVMESNEKSSLYDRVFSWSIKDILNRDLHKRQRKTIPDRFRSVDEYFQCFVPHLLEETRTELFSSVKSLSRSPVFEIYSIATRDSSGSSTNKSYDIALKGSATAGAKYEPKCGDLIALTEERPRRIDDLNPLLLAYVFKANGGDQISVHSSKSIPLAGLEPQFRFGVYLMGLTTNTRIWNALHNESATSSLIHSVLQANTLATEECFCDGTGVEGCQSQRVLDIIRSAKLNSSQETAIMGCIKTRNCSHKNTVKLIWGPPGTGKTKTVATLLFALLNLKCKTVVCAPTNTAIVEVTSRLLALFKETSSSEHATYGLGSMVLSGNRDRMGIKKNGSSLLLDVFLDERIDKLGKLFSPFCGWKQKLESLVNFLDNTEDKYERHVYELKEAQRWKEESEEEDFEEYFEEEEDEEEEVFNIPTFGEFVKKKFDGASEEIEKDMVDLYTHLPKSFISAEHVKYMIAARKALQRVRYFLQQNALRDDFKKGSFRFDCFNRLIRDDCLHALLLLPASFEIADLLENQDIRTFCLQNAHIILCTASGAAEMNPERIGFVDLVVVDEAAQLKECESVAALQLPGLRHAVLIGDEYQLPAMVHNEESENAKFGRSLFERLVKLGHNKHLLNVQYRMHPAISRFPNREFYGGRIRDAEIVQESSYQRRFLQGNMFGSFSFINVGRGKEEFGDGHSPKNMVEVAVISEIIPNLFKVSSERRMKMSVGVVSPYKGQVRAFQEKIGDKYSSLSDKLFTLNVRSVDGFQGGEEDVIIISTVRSNGNGKVGFLSNRQRANVALTRARHCLWVIGNQTTLALSGSIWANLISESRTRGCFYDAVDEKNLRDAMNEALIEDVTSSFGSFSIRNGRRNAW</sequence>
<name>A0A6D2KRL9_9BRAS</name>
<dbReference type="FunFam" id="3.40.50.300:FF:000326">
    <property type="entry name" value="P-loop containing nucleoside triphosphate hydrolase"/>
    <property type="match status" value="1"/>
</dbReference>
<keyword evidence="1" id="KW-0547">Nucleotide-binding</keyword>
<evidence type="ECO:0000259" key="5">
    <source>
        <dbReference type="Pfam" id="PF13086"/>
    </source>
</evidence>
<evidence type="ECO:0000256" key="1">
    <source>
        <dbReference type="ARBA" id="ARBA00022741"/>
    </source>
</evidence>
<dbReference type="AlphaFoldDB" id="A0A6D2KRL9"/>
<dbReference type="CDD" id="cd18808">
    <property type="entry name" value="SF1_C_Upf1"/>
    <property type="match status" value="1"/>
</dbReference>